<dbReference type="Proteomes" id="UP000260983">
    <property type="component" value="Unassembled WGS sequence"/>
</dbReference>
<dbReference type="Pfam" id="PF20620">
    <property type="entry name" value="DUF6805"/>
    <property type="match status" value="1"/>
</dbReference>
<gene>
    <name evidence="4" type="ORF">DXB65_04235</name>
</gene>
<evidence type="ECO:0008006" key="6">
    <source>
        <dbReference type="Google" id="ProtNLM"/>
    </source>
</evidence>
<feature type="domain" description="Glycoside hydrolase GH146 substrate-binding" evidence="2">
    <location>
        <begin position="642"/>
        <end position="775"/>
    </location>
</feature>
<dbReference type="GO" id="GO:0005975">
    <property type="term" value="P:carbohydrate metabolic process"/>
    <property type="evidence" value="ECO:0007669"/>
    <property type="project" value="InterPro"/>
</dbReference>
<sequence>MRAKYIIIFTIFLLVSQVVLAQEYEPVVKDVIAPKTKYFGIQDVRLLESPFLHAMNQNEQWMKELDLDRLLSNFRKNANLRPKAEPYDSWESMGIAGHTLGHLLTAMSQHYAATGDETFKTKIDYVVNELDSCQMNFVNGFIGGMPGGDKVFKEVKKGIIRSMGFDLNGIWVPWYNEHKTMMGLNDAYLLAGNETAKKVLINLSDYLADVIAPLNEEQMQTMLNCEYGGMNEAFAQVYALTGDEKYLDASYAFYHKRLQDKLAEGIDALQGLHSNTQIPKLIGSARQYELTGNQRDEKIARFSWETIVLHHSYANGGNSMGEYLSVPDKLSDRLGSNTCETCNTYNMLKLTGHLYEWTNDVQYLDYYERALYNHILASQHPETGNVCYFLSLGMGTHKGFGSRHNNFSCCMGSGFENHSKYGGTIYSYVPGKEMININLYIPSVLTWKEKSLKLRMTTDYPEHGKIVIKLEETSKQSLTINLRRPAWATGDVVVRINGSKQKVGNTPGSFISLHHRWKKNDVIELILPMPLYTVSMPDNADRRAVFYGPTILAGTFGTEKRKMGDIPVFVSEEKSLTNYIKKISDTPINFVTTLPGGPDSVKMLPFYKVADDNQTVYWDVYSPAEWQVVEEKRKAELERIAELDKMTTDYIVLGEMQPERDHNLKGENTRNGEGYLRKYRFAYENGWFAFDMKCGYDQPMELLLTYYGGDSRKYTFDVLIDDWVQPVSLTDATQGFVEHVVNIPLKVTKGKDKVRVMFRANDKTRVSNIYNCRLMKK</sequence>
<comment type="caution">
    <text evidence="4">The sequence shown here is derived from an EMBL/GenBank/DDBJ whole genome shotgun (WGS) entry which is preliminary data.</text>
</comment>
<reference evidence="4 5" key="1">
    <citation type="submission" date="2018-08" db="EMBL/GenBank/DDBJ databases">
        <title>A genome reference for cultivated species of the human gut microbiota.</title>
        <authorList>
            <person name="Zou Y."/>
            <person name="Xue W."/>
            <person name="Luo G."/>
        </authorList>
    </citation>
    <scope>NUCLEOTIDE SEQUENCE [LARGE SCALE GENOMIC DNA]</scope>
    <source>
        <strain evidence="4 5">OM05-15BH</strain>
    </source>
</reference>
<evidence type="ECO:0000313" key="4">
    <source>
        <dbReference type="EMBL" id="RGN39535.1"/>
    </source>
</evidence>
<feature type="domain" description="Non-reducing end beta-L-arabinofuranosidase-like GH127 catalytic" evidence="1">
    <location>
        <begin position="43"/>
        <end position="422"/>
    </location>
</feature>
<dbReference type="AlphaFoldDB" id="A0A3E5BQ70"/>
<dbReference type="Pfam" id="PF07944">
    <property type="entry name" value="Beta-AFase-like_GH127_cat"/>
    <property type="match status" value="1"/>
</dbReference>
<dbReference type="InterPro" id="IPR012878">
    <property type="entry name" value="Beta-AFase-like_GH127_cat"/>
</dbReference>
<dbReference type="RefSeq" id="WP_117723421.1">
    <property type="nucleotide sequence ID" value="NZ_QSUL01000002.1"/>
</dbReference>
<name>A0A3E5BQ70_9BACE</name>
<dbReference type="PANTHER" id="PTHR31151:SF0">
    <property type="entry name" value="PROLINE-TRNA LIGASE (DUF1680)"/>
    <property type="match status" value="1"/>
</dbReference>
<evidence type="ECO:0000259" key="3">
    <source>
        <dbReference type="Pfam" id="PF20736"/>
    </source>
</evidence>
<dbReference type="InterPro" id="IPR008928">
    <property type="entry name" value="6-hairpin_glycosidase_sf"/>
</dbReference>
<dbReference type="PANTHER" id="PTHR31151">
    <property type="entry name" value="PROLINE-TRNA LIGASE (DUF1680)"/>
    <property type="match status" value="1"/>
</dbReference>
<dbReference type="Pfam" id="PF20736">
    <property type="entry name" value="Glyco_hydro127M"/>
    <property type="match status" value="1"/>
</dbReference>
<proteinExistence type="predicted"/>
<evidence type="ECO:0000313" key="5">
    <source>
        <dbReference type="Proteomes" id="UP000260983"/>
    </source>
</evidence>
<dbReference type="InterPro" id="IPR049046">
    <property type="entry name" value="Beta-AFase-like_GH127_middle"/>
</dbReference>
<protein>
    <recommendedName>
        <fullName evidence="6">Glycoside hydrolase family 127 protein</fullName>
    </recommendedName>
</protein>
<dbReference type="SUPFAM" id="SSF48208">
    <property type="entry name" value="Six-hairpin glycosidases"/>
    <property type="match status" value="1"/>
</dbReference>
<dbReference type="InterPro" id="IPR046544">
    <property type="entry name" value="GH146_SB_dom"/>
</dbReference>
<accession>A0A3E5BQ70</accession>
<dbReference type="EMBL" id="QSUL01000002">
    <property type="protein sequence ID" value="RGN39535.1"/>
    <property type="molecule type" value="Genomic_DNA"/>
</dbReference>
<evidence type="ECO:0000259" key="2">
    <source>
        <dbReference type="Pfam" id="PF20620"/>
    </source>
</evidence>
<organism evidence="4 5">
    <name type="scientific">Bacteroides oleiciplenus</name>
    <dbReference type="NCBI Taxonomy" id="626931"/>
    <lineage>
        <taxon>Bacteria</taxon>
        <taxon>Pseudomonadati</taxon>
        <taxon>Bacteroidota</taxon>
        <taxon>Bacteroidia</taxon>
        <taxon>Bacteroidales</taxon>
        <taxon>Bacteroidaceae</taxon>
        <taxon>Bacteroides</taxon>
    </lineage>
</organism>
<evidence type="ECO:0000259" key="1">
    <source>
        <dbReference type="Pfam" id="PF07944"/>
    </source>
</evidence>
<feature type="domain" description="Non-reducing end beta-L-arabinofuranosidase-like GH127 middle" evidence="3">
    <location>
        <begin position="435"/>
        <end position="529"/>
    </location>
</feature>